<organism evidence="2 3">
    <name type="scientific">Klenkia marina</name>
    <dbReference type="NCBI Taxonomy" id="1960309"/>
    <lineage>
        <taxon>Bacteria</taxon>
        <taxon>Bacillati</taxon>
        <taxon>Actinomycetota</taxon>
        <taxon>Actinomycetes</taxon>
        <taxon>Geodermatophilales</taxon>
        <taxon>Geodermatophilaceae</taxon>
        <taxon>Klenkia</taxon>
    </lineage>
</organism>
<dbReference type="InterPro" id="IPR029058">
    <property type="entry name" value="AB_hydrolase_fold"/>
</dbReference>
<evidence type="ECO:0000259" key="1">
    <source>
        <dbReference type="Pfam" id="PF00561"/>
    </source>
</evidence>
<dbReference type="Gene3D" id="3.40.50.1820">
    <property type="entry name" value="alpha/beta hydrolase"/>
    <property type="match status" value="1"/>
</dbReference>
<keyword evidence="3" id="KW-1185">Reference proteome</keyword>
<dbReference type="GO" id="GO:0047570">
    <property type="term" value="F:3-oxoadipate enol-lactonase activity"/>
    <property type="evidence" value="ECO:0007669"/>
    <property type="project" value="InterPro"/>
</dbReference>
<protein>
    <submittedName>
        <fullName evidence="2">3-oxoadipate enol-lactonase</fullName>
    </submittedName>
</protein>
<dbReference type="GO" id="GO:0042952">
    <property type="term" value="P:beta-ketoadipate pathway"/>
    <property type="evidence" value="ECO:0007669"/>
    <property type="project" value="InterPro"/>
</dbReference>
<dbReference type="PANTHER" id="PTHR43433">
    <property type="entry name" value="HYDROLASE, ALPHA/BETA FOLD FAMILY PROTEIN"/>
    <property type="match status" value="1"/>
</dbReference>
<evidence type="ECO:0000313" key="2">
    <source>
        <dbReference type="EMBL" id="SCX54183.1"/>
    </source>
</evidence>
<evidence type="ECO:0000313" key="3">
    <source>
        <dbReference type="Proteomes" id="UP000198981"/>
    </source>
</evidence>
<accession>A0A1G4YL59</accession>
<dbReference type="STRING" id="1960309.SAMN03159343_3027"/>
<dbReference type="OrthoDB" id="9802489at2"/>
<dbReference type="InterPro" id="IPR026968">
    <property type="entry name" value="PcaD/CatD"/>
</dbReference>
<reference evidence="3" key="1">
    <citation type="submission" date="2016-10" db="EMBL/GenBank/DDBJ databases">
        <authorList>
            <person name="Varghese N."/>
            <person name="Submissions S."/>
        </authorList>
    </citation>
    <scope>NUCLEOTIDE SEQUENCE [LARGE SCALE GENOMIC DNA]</scope>
    <source>
        <strain evidence="3">DSM 45722</strain>
    </source>
</reference>
<proteinExistence type="predicted"/>
<dbReference type="NCBIfam" id="TIGR02427">
    <property type="entry name" value="protocat_pcaD"/>
    <property type="match status" value="1"/>
</dbReference>
<sequence length="257" mass="26939">MTTATLHHVIDGPTHAPVLVLGPSLGTNLHLFDAQAAALSDQFRVVRFDLRGHGRSPVVVGPTTMADLTGDVLALLDQLGVGTFHYAGVSVGGAIGLELALNASPRLSTLTVIASAAQFADPPSWPVRAAKVRAEGTEFLIPSRTGAWFTQEFAAQHPDEAGRLLTMLRDTPPDGYAAACDAIAVFDVRDRLHEITTPTLVIAGAEDPATPLPMVRAIADGIEGATFQSIPETSHLVSAEAPDAVTDVIRGHLQAHS</sequence>
<dbReference type="EMBL" id="FMUH01000005">
    <property type="protein sequence ID" value="SCX54183.1"/>
    <property type="molecule type" value="Genomic_DNA"/>
</dbReference>
<dbReference type="PRINTS" id="PR00111">
    <property type="entry name" value="ABHYDROLASE"/>
</dbReference>
<dbReference type="Proteomes" id="UP000198981">
    <property type="component" value="Unassembled WGS sequence"/>
</dbReference>
<dbReference type="SUPFAM" id="SSF53474">
    <property type="entry name" value="alpha/beta-Hydrolases"/>
    <property type="match status" value="1"/>
</dbReference>
<feature type="domain" description="AB hydrolase-1" evidence="1">
    <location>
        <begin position="17"/>
        <end position="241"/>
    </location>
</feature>
<dbReference type="InterPro" id="IPR050471">
    <property type="entry name" value="AB_hydrolase"/>
</dbReference>
<dbReference type="Pfam" id="PF00561">
    <property type="entry name" value="Abhydrolase_1"/>
    <property type="match status" value="1"/>
</dbReference>
<name>A0A1G4YL59_9ACTN</name>
<dbReference type="InterPro" id="IPR000073">
    <property type="entry name" value="AB_hydrolase_1"/>
</dbReference>
<dbReference type="AlphaFoldDB" id="A0A1G4YL59"/>
<gene>
    <name evidence="2" type="ORF">SAMN03159343_3027</name>
</gene>
<dbReference type="PANTHER" id="PTHR43433:SF5">
    <property type="entry name" value="AB HYDROLASE-1 DOMAIN-CONTAINING PROTEIN"/>
    <property type="match status" value="1"/>
</dbReference>
<dbReference type="RefSeq" id="WP_092805777.1">
    <property type="nucleotide sequence ID" value="NZ_FMUH01000005.1"/>
</dbReference>